<feature type="compositionally biased region" description="Basic and acidic residues" evidence="5">
    <location>
        <begin position="168"/>
        <end position="178"/>
    </location>
</feature>
<feature type="compositionally biased region" description="Basic residues" evidence="5">
    <location>
        <begin position="73"/>
        <end position="84"/>
    </location>
</feature>
<dbReference type="PROSITE" id="PS00028">
    <property type="entry name" value="ZINC_FINGER_C2H2_1"/>
    <property type="match status" value="1"/>
</dbReference>
<dbReference type="GeneID" id="36595226"/>
<evidence type="ECO:0000256" key="1">
    <source>
        <dbReference type="ARBA" id="ARBA00022723"/>
    </source>
</evidence>
<keyword evidence="1" id="KW-0479">Metal-binding</keyword>
<sequence>MMCPQGSMSQPDDCANRSDTNLLTIKASHASENRTRLDFQQEINTVRTRTSPAPFHDRIDHSLTGTYFNSQRNHAHTHARRRSHLGVPCPEHNRMSSSRRKYGNKSGNVHLKDKPFKCKRCGKGLMTKQNLQNHFKAIHFLEFLQDTKAKTAAASKQMPLPAAPPTTKLERAAKERTP</sequence>
<keyword evidence="2 4" id="KW-0863">Zinc-finger</keyword>
<gene>
    <name evidence="7" type="ORF">K444DRAFT_665973</name>
</gene>
<evidence type="ECO:0000259" key="6">
    <source>
        <dbReference type="PROSITE" id="PS50157"/>
    </source>
</evidence>
<dbReference type="GO" id="GO:0008270">
    <property type="term" value="F:zinc ion binding"/>
    <property type="evidence" value="ECO:0007669"/>
    <property type="project" value="UniProtKB-KW"/>
</dbReference>
<dbReference type="InterPro" id="IPR036236">
    <property type="entry name" value="Znf_C2H2_sf"/>
</dbReference>
<evidence type="ECO:0000256" key="3">
    <source>
        <dbReference type="ARBA" id="ARBA00022833"/>
    </source>
</evidence>
<organism evidence="7 8">
    <name type="scientific">Hyaloscypha bicolor E</name>
    <dbReference type="NCBI Taxonomy" id="1095630"/>
    <lineage>
        <taxon>Eukaryota</taxon>
        <taxon>Fungi</taxon>
        <taxon>Dikarya</taxon>
        <taxon>Ascomycota</taxon>
        <taxon>Pezizomycotina</taxon>
        <taxon>Leotiomycetes</taxon>
        <taxon>Helotiales</taxon>
        <taxon>Hyaloscyphaceae</taxon>
        <taxon>Hyaloscypha</taxon>
        <taxon>Hyaloscypha bicolor</taxon>
    </lineage>
</organism>
<dbReference type="RefSeq" id="XP_024733238.1">
    <property type="nucleotide sequence ID" value="XM_024887150.1"/>
</dbReference>
<dbReference type="InterPro" id="IPR013087">
    <property type="entry name" value="Znf_C2H2_type"/>
</dbReference>
<dbReference type="InParanoid" id="A0A2J6SZZ9"/>
<proteinExistence type="predicted"/>
<dbReference type="Proteomes" id="UP000235371">
    <property type="component" value="Unassembled WGS sequence"/>
</dbReference>
<name>A0A2J6SZZ9_9HELO</name>
<protein>
    <recommendedName>
        <fullName evidence="6">C2H2-type domain-containing protein</fullName>
    </recommendedName>
</protein>
<evidence type="ECO:0000256" key="2">
    <source>
        <dbReference type="ARBA" id="ARBA00022771"/>
    </source>
</evidence>
<dbReference type="OrthoDB" id="8117402at2759"/>
<keyword evidence="8" id="KW-1185">Reference proteome</keyword>
<evidence type="ECO:0000256" key="5">
    <source>
        <dbReference type="SAM" id="MobiDB-lite"/>
    </source>
</evidence>
<dbReference type="EMBL" id="KZ613848">
    <property type="protein sequence ID" value="PMD56334.1"/>
    <property type="molecule type" value="Genomic_DNA"/>
</dbReference>
<evidence type="ECO:0000313" key="8">
    <source>
        <dbReference type="Proteomes" id="UP000235371"/>
    </source>
</evidence>
<evidence type="ECO:0000256" key="4">
    <source>
        <dbReference type="PROSITE-ProRule" id="PRU00042"/>
    </source>
</evidence>
<dbReference type="AlphaFoldDB" id="A0A2J6SZZ9"/>
<feature type="region of interest" description="Disordered" evidence="5">
    <location>
        <begin position="152"/>
        <end position="178"/>
    </location>
</feature>
<reference evidence="7 8" key="1">
    <citation type="submission" date="2016-04" db="EMBL/GenBank/DDBJ databases">
        <title>A degradative enzymes factory behind the ericoid mycorrhizal symbiosis.</title>
        <authorList>
            <consortium name="DOE Joint Genome Institute"/>
            <person name="Martino E."/>
            <person name="Morin E."/>
            <person name="Grelet G."/>
            <person name="Kuo A."/>
            <person name="Kohler A."/>
            <person name="Daghino S."/>
            <person name="Barry K."/>
            <person name="Choi C."/>
            <person name="Cichocki N."/>
            <person name="Clum A."/>
            <person name="Copeland A."/>
            <person name="Hainaut M."/>
            <person name="Haridas S."/>
            <person name="Labutti K."/>
            <person name="Lindquist E."/>
            <person name="Lipzen A."/>
            <person name="Khouja H.-R."/>
            <person name="Murat C."/>
            <person name="Ohm R."/>
            <person name="Olson A."/>
            <person name="Spatafora J."/>
            <person name="Veneault-Fourrey C."/>
            <person name="Henrissat B."/>
            <person name="Grigoriev I."/>
            <person name="Martin F."/>
            <person name="Perotto S."/>
        </authorList>
    </citation>
    <scope>NUCLEOTIDE SEQUENCE [LARGE SCALE GENOMIC DNA]</scope>
    <source>
        <strain evidence="7 8">E</strain>
    </source>
</reference>
<keyword evidence="3" id="KW-0862">Zinc</keyword>
<feature type="region of interest" description="Disordered" evidence="5">
    <location>
        <begin position="72"/>
        <end position="111"/>
    </location>
</feature>
<dbReference type="SUPFAM" id="SSF57667">
    <property type="entry name" value="beta-beta-alpha zinc fingers"/>
    <property type="match status" value="1"/>
</dbReference>
<dbReference type="Gene3D" id="3.30.160.60">
    <property type="entry name" value="Classic Zinc Finger"/>
    <property type="match status" value="1"/>
</dbReference>
<dbReference type="PROSITE" id="PS50157">
    <property type="entry name" value="ZINC_FINGER_C2H2_2"/>
    <property type="match status" value="1"/>
</dbReference>
<accession>A0A2J6SZZ9</accession>
<evidence type="ECO:0000313" key="7">
    <source>
        <dbReference type="EMBL" id="PMD56334.1"/>
    </source>
</evidence>
<feature type="domain" description="C2H2-type" evidence="6">
    <location>
        <begin position="116"/>
        <end position="139"/>
    </location>
</feature>
<dbReference type="FunFam" id="3.30.160.60:FF:000446">
    <property type="entry name" value="Zinc finger protein"/>
    <property type="match status" value="1"/>
</dbReference>